<organism evidence="3">
    <name type="scientific">Physcomitrium patens</name>
    <name type="common">Spreading-leaved earth moss</name>
    <name type="synonym">Physcomitrella patens</name>
    <dbReference type="NCBI Taxonomy" id="3218"/>
    <lineage>
        <taxon>Eukaryota</taxon>
        <taxon>Viridiplantae</taxon>
        <taxon>Streptophyta</taxon>
        <taxon>Embryophyta</taxon>
        <taxon>Bryophyta</taxon>
        <taxon>Bryophytina</taxon>
        <taxon>Bryopsida</taxon>
        <taxon>Funariidae</taxon>
        <taxon>Funariales</taxon>
        <taxon>Funariaceae</taxon>
        <taxon>Physcomitrium</taxon>
    </lineage>
</organism>
<reference evidence="3 5" key="2">
    <citation type="journal article" date="2018" name="Plant J.">
        <title>The Physcomitrella patens chromosome-scale assembly reveals moss genome structure and evolution.</title>
        <authorList>
            <person name="Lang D."/>
            <person name="Ullrich K.K."/>
            <person name="Murat F."/>
            <person name="Fuchs J."/>
            <person name="Jenkins J."/>
            <person name="Haas F.B."/>
            <person name="Piednoel M."/>
            <person name="Gundlach H."/>
            <person name="Van Bel M."/>
            <person name="Meyberg R."/>
            <person name="Vives C."/>
            <person name="Morata J."/>
            <person name="Symeonidi A."/>
            <person name="Hiss M."/>
            <person name="Muchero W."/>
            <person name="Kamisugi Y."/>
            <person name="Saleh O."/>
            <person name="Blanc G."/>
            <person name="Decker E.L."/>
            <person name="van Gessel N."/>
            <person name="Grimwood J."/>
            <person name="Hayes R.D."/>
            <person name="Graham S.W."/>
            <person name="Gunter L.E."/>
            <person name="McDaniel S.F."/>
            <person name="Hoernstein S.N.W."/>
            <person name="Larsson A."/>
            <person name="Li F.W."/>
            <person name="Perroud P.F."/>
            <person name="Phillips J."/>
            <person name="Ranjan P."/>
            <person name="Rokshar D.S."/>
            <person name="Rothfels C.J."/>
            <person name="Schneider L."/>
            <person name="Shu S."/>
            <person name="Stevenson D.W."/>
            <person name="Thummler F."/>
            <person name="Tillich M."/>
            <person name="Villarreal Aguilar J.C."/>
            <person name="Widiez T."/>
            <person name="Wong G.K."/>
            <person name="Wymore A."/>
            <person name="Zhang Y."/>
            <person name="Zimmer A.D."/>
            <person name="Quatrano R.S."/>
            <person name="Mayer K.F.X."/>
            <person name="Goodstein D."/>
            <person name="Casacuberta J.M."/>
            <person name="Vandepoele K."/>
            <person name="Reski R."/>
            <person name="Cuming A.C."/>
            <person name="Tuskan G.A."/>
            <person name="Maumus F."/>
            <person name="Salse J."/>
            <person name="Schmutz J."/>
            <person name="Rensing S.A."/>
        </authorList>
    </citation>
    <scope>NUCLEOTIDE SEQUENCE [LARGE SCALE GENOMIC DNA]</scope>
    <source>
        <strain evidence="4 5">cv. Gransden 2004</strain>
    </source>
</reference>
<feature type="domain" description="Plant heme peroxidase family profile" evidence="2">
    <location>
        <begin position="21"/>
        <end position="72"/>
    </location>
</feature>
<dbReference type="SUPFAM" id="SSF48113">
    <property type="entry name" value="Heme-dependent peroxidases"/>
    <property type="match status" value="1"/>
</dbReference>
<dbReference type="Proteomes" id="UP000006727">
    <property type="component" value="Chromosome 23"/>
</dbReference>
<dbReference type="Pfam" id="PF00141">
    <property type="entry name" value="peroxidase"/>
    <property type="match status" value="1"/>
</dbReference>
<accession>A0A2K1IHY8</accession>
<dbReference type="GO" id="GO:0020037">
    <property type="term" value="F:heme binding"/>
    <property type="evidence" value="ECO:0007669"/>
    <property type="project" value="InterPro"/>
</dbReference>
<keyword evidence="5" id="KW-1185">Reference proteome</keyword>
<dbReference type="EMBL" id="ABEU02000023">
    <property type="protein sequence ID" value="PNR28893.1"/>
    <property type="molecule type" value="Genomic_DNA"/>
</dbReference>
<reference evidence="3 5" key="1">
    <citation type="journal article" date="2008" name="Science">
        <title>The Physcomitrella genome reveals evolutionary insights into the conquest of land by plants.</title>
        <authorList>
            <person name="Rensing S."/>
            <person name="Lang D."/>
            <person name="Zimmer A."/>
            <person name="Terry A."/>
            <person name="Salamov A."/>
            <person name="Shapiro H."/>
            <person name="Nishiyama T."/>
            <person name="Perroud P.-F."/>
            <person name="Lindquist E."/>
            <person name="Kamisugi Y."/>
            <person name="Tanahashi T."/>
            <person name="Sakakibara K."/>
            <person name="Fujita T."/>
            <person name="Oishi K."/>
            <person name="Shin-I T."/>
            <person name="Kuroki Y."/>
            <person name="Toyoda A."/>
            <person name="Suzuki Y."/>
            <person name="Hashimoto A."/>
            <person name="Yamaguchi K."/>
            <person name="Sugano A."/>
            <person name="Kohara Y."/>
            <person name="Fujiyama A."/>
            <person name="Anterola A."/>
            <person name="Aoki S."/>
            <person name="Ashton N."/>
            <person name="Barbazuk W.B."/>
            <person name="Barker E."/>
            <person name="Bennetzen J."/>
            <person name="Bezanilla M."/>
            <person name="Blankenship R."/>
            <person name="Cho S.H."/>
            <person name="Dutcher S."/>
            <person name="Estelle M."/>
            <person name="Fawcett J.A."/>
            <person name="Gundlach H."/>
            <person name="Hanada K."/>
            <person name="Heyl A."/>
            <person name="Hicks K.A."/>
            <person name="Hugh J."/>
            <person name="Lohr M."/>
            <person name="Mayer K."/>
            <person name="Melkozernov A."/>
            <person name="Murata T."/>
            <person name="Nelson D."/>
            <person name="Pils B."/>
            <person name="Prigge M."/>
            <person name="Reiss B."/>
            <person name="Renner T."/>
            <person name="Rombauts S."/>
            <person name="Rushton P."/>
            <person name="Sanderfoot A."/>
            <person name="Schween G."/>
            <person name="Shiu S.-H."/>
            <person name="Stueber K."/>
            <person name="Theodoulou F.L."/>
            <person name="Tu H."/>
            <person name="Van de Peer Y."/>
            <person name="Verrier P.J."/>
            <person name="Waters E."/>
            <person name="Wood A."/>
            <person name="Yang L."/>
            <person name="Cove D."/>
            <person name="Cuming A."/>
            <person name="Hasebe M."/>
            <person name="Lucas S."/>
            <person name="Mishler D.B."/>
            <person name="Reski R."/>
            <person name="Grigoriev I."/>
            <person name="Quatrano R.S."/>
            <person name="Boore J.L."/>
        </authorList>
    </citation>
    <scope>NUCLEOTIDE SEQUENCE [LARGE SCALE GENOMIC DNA]</scope>
    <source>
        <strain evidence="4 5">cv. Gransden 2004</strain>
    </source>
</reference>
<dbReference type="EnsemblPlants" id="Pp3c23_3415V3.1">
    <property type="protein sequence ID" value="Pp3c23_3415V3.1"/>
    <property type="gene ID" value="Pp3c23_3415"/>
</dbReference>
<proteinExistence type="inferred from homology"/>
<dbReference type="Gene3D" id="1.10.420.10">
    <property type="entry name" value="Peroxidase, domain 2"/>
    <property type="match status" value="1"/>
</dbReference>
<evidence type="ECO:0000259" key="2">
    <source>
        <dbReference type="Pfam" id="PF00141"/>
    </source>
</evidence>
<reference evidence="4" key="3">
    <citation type="submission" date="2020-12" db="UniProtKB">
        <authorList>
            <consortium name="EnsemblPlants"/>
        </authorList>
    </citation>
    <scope>IDENTIFICATION</scope>
</reference>
<comment type="similarity">
    <text evidence="1">Belongs to the peroxidase family.</text>
</comment>
<evidence type="ECO:0000313" key="5">
    <source>
        <dbReference type="Proteomes" id="UP000006727"/>
    </source>
</evidence>
<evidence type="ECO:0000313" key="4">
    <source>
        <dbReference type="EnsemblPlants" id="Pp3c23_3415V3.1"/>
    </source>
</evidence>
<dbReference type="InterPro" id="IPR002016">
    <property type="entry name" value="Haem_peroxidase"/>
</dbReference>
<evidence type="ECO:0000313" key="3">
    <source>
        <dbReference type="EMBL" id="PNR28893.1"/>
    </source>
</evidence>
<sequence>MYFLKNYLSKLRVYLNILVDLVKKIKKKCHSSKLQKCNFNLDTNTNQRFDSKYYNYLLSKRSILILDQILFLTIIRAKYTKFGDL</sequence>
<dbReference type="GO" id="GO:0006979">
    <property type="term" value="P:response to oxidative stress"/>
    <property type="evidence" value="ECO:0007669"/>
    <property type="project" value="InterPro"/>
</dbReference>
<protein>
    <recommendedName>
        <fullName evidence="2">Plant heme peroxidase family profile domain-containing protein</fullName>
    </recommendedName>
</protein>
<dbReference type="GO" id="GO:0004601">
    <property type="term" value="F:peroxidase activity"/>
    <property type="evidence" value="ECO:0007669"/>
    <property type="project" value="InterPro"/>
</dbReference>
<dbReference type="Gramene" id="Pp3c23_3415V3.1">
    <property type="protein sequence ID" value="Pp3c23_3415V3.1"/>
    <property type="gene ID" value="Pp3c23_3415"/>
</dbReference>
<evidence type="ECO:0000256" key="1">
    <source>
        <dbReference type="RuleBase" id="RU004241"/>
    </source>
</evidence>
<dbReference type="InterPro" id="IPR010255">
    <property type="entry name" value="Haem_peroxidase_sf"/>
</dbReference>
<dbReference type="AlphaFoldDB" id="A0A2K1IHY8"/>
<gene>
    <name evidence="3" type="ORF">PHYPA_027585</name>
</gene>
<name>A0A2K1IHY8_PHYPA</name>
<dbReference type="InParanoid" id="A0A2K1IHY8"/>